<keyword evidence="3" id="KW-1185">Reference proteome</keyword>
<dbReference type="Proteomes" id="UP000290218">
    <property type="component" value="Unassembled WGS sequence"/>
</dbReference>
<dbReference type="CDD" id="cd00229">
    <property type="entry name" value="SGNH_hydrolase"/>
    <property type="match status" value="1"/>
</dbReference>
<name>A0A4Q1CAI1_9BACT</name>
<protein>
    <submittedName>
        <fullName evidence="2">SGNH/GDSL hydrolase family protein</fullName>
    </submittedName>
</protein>
<dbReference type="AlphaFoldDB" id="A0A4Q1CAI1"/>
<keyword evidence="2" id="KW-0378">Hydrolase</keyword>
<reference evidence="2 3" key="1">
    <citation type="submission" date="2019-01" db="EMBL/GenBank/DDBJ databases">
        <title>Lacunisphaera sp. strain TWA-58.</title>
        <authorList>
            <person name="Chen W.-M."/>
        </authorList>
    </citation>
    <scope>NUCLEOTIDE SEQUENCE [LARGE SCALE GENOMIC DNA]</scope>
    <source>
        <strain evidence="2 3">TWA-58</strain>
    </source>
</reference>
<evidence type="ECO:0000313" key="3">
    <source>
        <dbReference type="Proteomes" id="UP000290218"/>
    </source>
</evidence>
<dbReference type="Gene3D" id="3.40.50.1110">
    <property type="entry name" value="SGNH hydrolase"/>
    <property type="match status" value="1"/>
</dbReference>
<sequence>MSTQPDLGPVSRHRGPWSRTRAVLEAGRLTVGFLGGSITAPHTGTRWPEPFTAWLADRHPGVRLVVENAAIGATGSDLGAFRVGPEIVTRGCDLVFVEYAVNDHGTAPARRRRTREGTLRQLLAAGIDVVLVHTFCPEMLTDLDAGRVPASVAEFEVLADHYGLDSIWVGLHALREVRRGRLAWSDWLPDGLHPELRGSLLYAEAVIAHCTAALGAAPATPRPAALPPALDAGCWEKVSLAGLDRPELAGPWMLRRWTACAGVDRVLLSTVPGARLRLAFEGRGLVLGFSFGRLSSEVRYRVDGGAWQVTARERPAWCGDHGWYRPTCVADDLPPGRHEFELETLDVPLEGGRGTVTALALLGIIH</sequence>
<evidence type="ECO:0000313" key="2">
    <source>
        <dbReference type="EMBL" id="RXK55872.1"/>
    </source>
</evidence>
<dbReference type="Pfam" id="PF13472">
    <property type="entry name" value="Lipase_GDSL_2"/>
    <property type="match status" value="1"/>
</dbReference>
<dbReference type="EMBL" id="SDHX01000001">
    <property type="protein sequence ID" value="RXK55872.1"/>
    <property type="molecule type" value="Genomic_DNA"/>
</dbReference>
<comment type="caution">
    <text evidence="2">The sequence shown here is derived from an EMBL/GenBank/DDBJ whole genome shotgun (WGS) entry which is preliminary data.</text>
</comment>
<evidence type="ECO:0000259" key="1">
    <source>
        <dbReference type="Pfam" id="PF13472"/>
    </source>
</evidence>
<dbReference type="OrthoDB" id="8233337at2"/>
<organism evidence="2 3">
    <name type="scientific">Oleiharenicola lentus</name>
    <dbReference type="NCBI Taxonomy" id="2508720"/>
    <lineage>
        <taxon>Bacteria</taxon>
        <taxon>Pseudomonadati</taxon>
        <taxon>Verrucomicrobiota</taxon>
        <taxon>Opitutia</taxon>
        <taxon>Opitutales</taxon>
        <taxon>Opitutaceae</taxon>
        <taxon>Oleiharenicola</taxon>
    </lineage>
</organism>
<dbReference type="RefSeq" id="WP_129047238.1">
    <property type="nucleotide sequence ID" value="NZ_SDHX01000001.1"/>
</dbReference>
<dbReference type="InterPro" id="IPR036514">
    <property type="entry name" value="SGNH_hydro_sf"/>
</dbReference>
<gene>
    <name evidence="2" type="ORF">ESB00_08310</name>
</gene>
<dbReference type="InterPro" id="IPR013830">
    <property type="entry name" value="SGNH_hydro"/>
</dbReference>
<dbReference type="PANTHER" id="PTHR34407:SF1">
    <property type="entry name" value="SGNH HYDROLASE-TYPE ESTERASE DOMAIN-CONTAINING PROTEIN"/>
    <property type="match status" value="1"/>
</dbReference>
<dbReference type="PANTHER" id="PTHR34407">
    <property type="entry name" value="EXPRESSED PROTEIN"/>
    <property type="match status" value="1"/>
</dbReference>
<dbReference type="GO" id="GO:0016788">
    <property type="term" value="F:hydrolase activity, acting on ester bonds"/>
    <property type="evidence" value="ECO:0007669"/>
    <property type="project" value="UniProtKB-ARBA"/>
</dbReference>
<proteinExistence type="predicted"/>
<accession>A0A4Q1CAI1</accession>
<dbReference type="SUPFAM" id="SSF52266">
    <property type="entry name" value="SGNH hydrolase"/>
    <property type="match status" value="1"/>
</dbReference>
<feature type="domain" description="SGNH hydrolase-type esterase" evidence="1">
    <location>
        <begin position="33"/>
        <end position="198"/>
    </location>
</feature>